<keyword evidence="3" id="KW-1185">Reference proteome</keyword>
<sequence>MQDWKETIWSCLPSHCKPPTRILTTPKQCMVSGLTPFPDLNTVRDLSAFILHLKYTSWDDDDDDNDDDDDDDGDDNDDDGDDDDDDV</sequence>
<name>A0A5B7ENE9_PORTR</name>
<reference evidence="2 3" key="1">
    <citation type="submission" date="2019-05" db="EMBL/GenBank/DDBJ databases">
        <title>Another draft genome of Portunus trituberculatus and its Hox gene families provides insights of decapod evolution.</title>
        <authorList>
            <person name="Jeong J.-H."/>
            <person name="Song I."/>
            <person name="Kim S."/>
            <person name="Choi T."/>
            <person name="Kim D."/>
            <person name="Ryu S."/>
            <person name="Kim W."/>
        </authorList>
    </citation>
    <scope>NUCLEOTIDE SEQUENCE [LARGE SCALE GENOMIC DNA]</scope>
    <source>
        <tissue evidence="2">Muscle</tissue>
    </source>
</reference>
<dbReference type="Proteomes" id="UP000324222">
    <property type="component" value="Unassembled WGS sequence"/>
</dbReference>
<feature type="compositionally biased region" description="Acidic residues" evidence="1">
    <location>
        <begin position="58"/>
        <end position="87"/>
    </location>
</feature>
<evidence type="ECO:0000313" key="3">
    <source>
        <dbReference type="Proteomes" id="UP000324222"/>
    </source>
</evidence>
<accession>A0A5B7ENE9</accession>
<gene>
    <name evidence="2" type="ORF">E2C01_027313</name>
</gene>
<comment type="caution">
    <text evidence="2">The sequence shown here is derived from an EMBL/GenBank/DDBJ whole genome shotgun (WGS) entry which is preliminary data.</text>
</comment>
<protein>
    <submittedName>
        <fullName evidence="2">Uncharacterized protein</fullName>
    </submittedName>
</protein>
<evidence type="ECO:0000256" key="1">
    <source>
        <dbReference type="SAM" id="MobiDB-lite"/>
    </source>
</evidence>
<proteinExistence type="predicted"/>
<dbReference type="EMBL" id="VSRR010002943">
    <property type="protein sequence ID" value="MPC33944.1"/>
    <property type="molecule type" value="Genomic_DNA"/>
</dbReference>
<feature type="region of interest" description="Disordered" evidence="1">
    <location>
        <begin position="57"/>
        <end position="87"/>
    </location>
</feature>
<evidence type="ECO:0000313" key="2">
    <source>
        <dbReference type="EMBL" id="MPC33944.1"/>
    </source>
</evidence>
<dbReference type="AlphaFoldDB" id="A0A5B7ENE9"/>
<organism evidence="2 3">
    <name type="scientific">Portunus trituberculatus</name>
    <name type="common">Swimming crab</name>
    <name type="synonym">Neptunus trituberculatus</name>
    <dbReference type="NCBI Taxonomy" id="210409"/>
    <lineage>
        <taxon>Eukaryota</taxon>
        <taxon>Metazoa</taxon>
        <taxon>Ecdysozoa</taxon>
        <taxon>Arthropoda</taxon>
        <taxon>Crustacea</taxon>
        <taxon>Multicrustacea</taxon>
        <taxon>Malacostraca</taxon>
        <taxon>Eumalacostraca</taxon>
        <taxon>Eucarida</taxon>
        <taxon>Decapoda</taxon>
        <taxon>Pleocyemata</taxon>
        <taxon>Brachyura</taxon>
        <taxon>Eubrachyura</taxon>
        <taxon>Portunoidea</taxon>
        <taxon>Portunidae</taxon>
        <taxon>Portuninae</taxon>
        <taxon>Portunus</taxon>
    </lineage>
</organism>